<organism evidence="8 9">
    <name type="scientific">Neodothiora populina</name>
    <dbReference type="NCBI Taxonomy" id="2781224"/>
    <lineage>
        <taxon>Eukaryota</taxon>
        <taxon>Fungi</taxon>
        <taxon>Dikarya</taxon>
        <taxon>Ascomycota</taxon>
        <taxon>Pezizomycotina</taxon>
        <taxon>Dothideomycetes</taxon>
        <taxon>Dothideomycetidae</taxon>
        <taxon>Dothideales</taxon>
        <taxon>Dothioraceae</taxon>
        <taxon>Neodothiora</taxon>
    </lineage>
</organism>
<dbReference type="PROSITE" id="PS50054">
    <property type="entry name" value="TYR_PHOSPHATASE_DUAL"/>
    <property type="match status" value="1"/>
</dbReference>
<keyword evidence="4" id="KW-0904">Protein phosphatase</keyword>
<dbReference type="EC" id="3.1.3.48" evidence="2"/>
<dbReference type="InterPro" id="IPR000340">
    <property type="entry name" value="Dual-sp_phosphatase_cat-dom"/>
</dbReference>
<feature type="compositionally biased region" description="Low complexity" evidence="5">
    <location>
        <begin position="49"/>
        <end position="75"/>
    </location>
</feature>
<dbReference type="PROSITE" id="PS50056">
    <property type="entry name" value="TYR_PHOSPHATASE_2"/>
    <property type="match status" value="1"/>
</dbReference>
<feature type="domain" description="Tyrosine-protein phosphatase" evidence="6">
    <location>
        <begin position="324"/>
        <end position="489"/>
    </location>
</feature>
<dbReference type="Proteomes" id="UP001562354">
    <property type="component" value="Unassembled WGS sequence"/>
</dbReference>
<feature type="region of interest" description="Disordered" evidence="5">
    <location>
        <begin position="255"/>
        <end position="275"/>
    </location>
</feature>
<dbReference type="InterPro" id="IPR000387">
    <property type="entry name" value="Tyr_Pase_dom"/>
</dbReference>
<evidence type="ECO:0000256" key="1">
    <source>
        <dbReference type="ARBA" id="ARBA00008601"/>
    </source>
</evidence>
<keyword evidence="9" id="KW-1185">Reference proteome</keyword>
<evidence type="ECO:0000256" key="5">
    <source>
        <dbReference type="SAM" id="MobiDB-lite"/>
    </source>
</evidence>
<dbReference type="CDD" id="cd14521">
    <property type="entry name" value="DSP_fungal_SDP1-like"/>
    <property type="match status" value="1"/>
</dbReference>
<evidence type="ECO:0000259" key="7">
    <source>
        <dbReference type="PROSITE" id="PS50056"/>
    </source>
</evidence>
<evidence type="ECO:0000256" key="2">
    <source>
        <dbReference type="ARBA" id="ARBA00013064"/>
    </source>
</evidence>
<dbReference type="RefSeq" id="XP_069196719.1">
    <property type="nucleotide sequence ID" value="XM_069344301.1"/>
</dbReference>
<feature type="region of interest" description="Disordered" evidence="5">
    <location>
        <begin position="754"/>
        <end position="773"/>
    </location>
</feature>
<feature type="compositionally biased region" description="Basic and acidic residues" evidence="5">
    <location>
        <begin position="608"/>
        <end position="628"/>
    </location>
</feature>
<evidence type="ECO:0000256" key="4">
    <source>
        <dbReference type="ARBA" id="ARBA00022912"/>
    </source>
</evidence>
<feature type="compositionally biased region" description="Low complexity" evidence="5">
    <location>
        <begin position="367"/>
        <end position="383"/>
    </location>
</feature>
<evidence type="ECO:0000256" key="3">
    <source>
        <dbReference type="ARBA" id="ARBA00022801"/>
    </source>
</evidence>
<evidence type="ECO:0000313" key="9">
    <source>
        <dbReference type="Proteomes" id="UP001562354"/>
    </source>
</evidence>
<dbReference type="PANTHER" id="PTHR10159:SF519">
    <property type="entry name" value="DUAL SPECIFICITY PROTEIN PHOSPHATASE MPK3"/>
    <property type="match status" value="1"/>
</dbReference>
<comment type="caution">
    <text evidence="8">The sequence shown here is derived from an EMBL/GenBank/DDBJ whole genome shotgun (WGS) entry which is preliminary data.</text>
</comment>
<feature type="region of interest" description="Disordered" evidence="5">
    <location>
        <begin position="677"/>
        <end position="733"/>
    </location>
</feature>
<dbReference type="Pfam" id="PF00782">
    <property type="entry name" value="DSPc"/>
    <property type="match status" value="1"/>
</dbReference>
<sequence length="820" mass="88969">MPGADGSDEPNQHFHLIGRGYAADKQTAWKTHIETFHHHHAHNHHYHESVSTSASDSANSSPTTTASTVDDSSATEMSPGSSPESPLGKPFPSSYTTLRTRPSTSGNERTLQPALIPDQRPTTPGRRPRNLKNLAVNTSGSLHAGQAASTGLPMRSMSEDNSNMNLASMSFSKPPSPPKRRPTNLGLTILTPASSQALPQNVRIAVPATPAFSRPNMLRHFQSSPSLPLHSSRLLETADAIIDTRSPPAQQLSAVADLKSDDSEPNFDVPLSKEEKPAAYPDGPICVYGPRLDLYLEPTAEQASYYDVVINVASEVRNPFEAHKAVEPEPEIRLDGGGGIQYAPRRSQVTVSKPDAQHDALSPVIESSPTTPKASPSTPALALGDPWQNSKQLPEYIHIPWEHNTDIVPDTLRLVKVIDERIKDKKRVLIHCQCGVSRSATLVVAYVIYKNPNMSVQEAYDTVKRKSKWIGPNMNLIMQLQEFRSALLRPMARLARSRGLSPISPSIPQNQWGLPGPHADDDGSSPPMTAPLPAQDRTASTLVVSGDLAVGAGPSSAPSGIKWPNHEDSISGKLQSQDAAYVDPAGHIVPVVKVIEDPHSSSPVIAKTPKDRPRSLNLDSHTRHDSGRHISPMGSPRSFEFAMTPLQPPKEVDSADTFGLLSPTASDFPHSPWDRDALLGSLGMGPAIQHGPTQPHRVRPLQPSLSPDQQAHVDGQRSLPIRPQLRPKLSAPSLQEQRELQDMQSRLEVELGQKSDHHNAEAAEVEAALSSPRAYEFTQNPFALITDEPKNNLSVPEAGDPRSPPQRGVSPITRSIFDVL</sequence>
<reference evidence="8 9" key="1">
    <citation type="submission" date="2024-07" db="EMBL/GenBank/DDBJ databases">
        <title>Draft sequence of the Neodothiora populina.</title>
        <authorList>
            <person name="Drown D.D."/>
            <person name="Schuette U.S."/>
            <person name="Buechlein A.B."/>
            <person name="Rusch D.R."/>
            <person name="Winton L.W."/>
            <person name="Adams G.A."/>
        </authorList>
    </citation>
    <scope>NUCLEOTIDE SEQUENCE [LARGE SCALE GENOMIC DNA]</scope>
    <source>
        <strain evidence="8 9">CPC 39397</strain>
    </source>
</reference>
<name>A0ABR3P3F4_9PEZI</name>
<evidence type="ECO:0000313" key="8">
    <source>
        <dbReference type="EMBL" id="KAL1297037.1"/>
    </source>
</evidence>
<dbReference type="InterPro" id="IPR016130">
    <property type="entry name" value="Tyr_Pase_AS"/>
</dbReference>
<feature type="region of interest" description="Disordered" evidence="5">
    <location>
        <begin position="500"/>
        <end position="534"/>
    </location>
</feature>
<feature type="region of interest" description="Disordered" evidence="5">
    <location>
        <begin position="550"/>
        <end position="572"/>
    </location>
</feature>
<feature type="compositionally biased region" description="Polar residues" evidence="5">
    <location>
        <begin position="503"/>
        <end position="512"/>
    </location>
</feature>
<proteinExistence type="inferred from homology"/>
<evidence type="ECO:0000259" key="6">
    <source>
        <dbReference type="PROSITE" id="PS50054"/>
    </source>
</evidence>
<dbReference type="GeneID" id="95978328"/>
<feature type="compositionally biased region" description="Polar residues" evidence="5">
    <location>
        <begin position="93"/>
        <end position="110"/>
    </location>
</feature>
<feature type="region of interest" description="Disordered" evidence="5">
    <location>
        <begin position="42"/>
        <end position="181"/>
    </location>
</feature>
<feature type="region of interest" description="Disordered" evidence="5">
    <location>
        <begin position="600"/>
        <end position="642"/>
    </location>
</feature>
<gene>
    <name evidence="8" type="ORF">AAFC00_004628</name>
</gene>
<accession>A0ABR3P3F4</accession>
<protein>
    <recommendedName>
        <fullName evidence="2">protein-tyrosine-phosphatase</fullName>
        <ecNumber evidence="2">3.1.3.48</ecNumber>
    </recommendedName>
</protein>
<dbReference type="SMART" id="SM00195">
    <property type="entry name" value="DSPc"/>
    <property type="match status" value="1"/>
</dbReference>
<dbReference type="SUPFAM" id="SSF52799">
    <property type="entry name" value="(Phosphotyrosine protein) phosphatases II"/>
    <property type="match status" value="1"/>
</dbReference>
<dbReference type="PANTHER" id="PTHR10159">
    <property type="entry name" value="DUAL SPECIFICITY PROTEIN PHOSPHATASE"/>
    <property type="match status" value="1"/>
</dbReference>
<dbReference type="PROSITE" id="PS00383">
    <property type="entry name" value="TYR_PHOSPHATASE_1"/>
    <property type="match status" value="1"/>
</dbReference>
<dbReference type="InterPro" id="IPR020422">
    <property type="entry name" value="TYR_PHOSPHATASE_DUAL_dom"/>
</dbReference>
<feature type="compositionally biased region" description="Polar residues" evidence="5">
    <location>
        <begin position="159"/>
        <end position="171"/>
    </location>
</feature>
<dbReference type="InterPro" id="IPR029021">
    <property type="entry name" value="Prot-tyrosine_phosphatase-like"/>
</dbReference>
<keyword evidence="3" id="KW-0378">Hydrolase</keyword>
<dbReference type="EMBL" id="JBFMKM010000016">
    <property type="protein sequence ID" value="KAL1297037.1"/>
    <property type="molecule type" value="Genomic_DNA"/>
</dbReference>
<feature type="domain" description="Tyrosine specific protein phosphatases" evidence="7">
    <location>
        <begin position="409"/>
        <end position="466"/>
    </location>
</feature>
<feature type="region of interest" description="Disordered" evidence="5">
    <location>
        <begin position="780"/>
        <end position="820"/>
    </location>
</feature>
<feature type="region of interest" description="Disordered" evidence="5">
    <location>
        <begin position="362"/>
        <end position="385"/>
    </location>
</feature>
<comment type="similarity">
    <text evidence="1">Belongs to the protein-tyrosine phosphatase family. Non-receptor class dual specificity subfamily.</text>
</comment>
<dbReference type="Gene3D" id="3.90.190.10">
    <property type="entry name" value="Protein tyrosine phosphatase superfamily"/>
    <property type="match status" value="1"/>
</dbReference>